<evidence type="ECO:0000313" key="1">
    <source>
        <dbReference type="EMBL" id="TDL13466.1"/>
    </source>
</evidence>
<keyword evidence="2" id="KW-1185">Reference proteome</keyword>
<gene>
    <name evidence="1" type="ORF">BD410DRAFT_846922</name>
</gene>
<dbReference type="AlphaFoldDB" id="A0A4Y7PDZ6"/>
<sequence length="247" mass="27305">MPSVTVATACTSKQIQKVLRKLVSTGRVIFKAMPHEDSPFEAKLAWSLTLNGHMGQIEKVLHALRDPAGLENDLGDVEAWKSKLASMNMENIQLSVVEEGGRDTLITETPPVHPPGITTHVAPDIPARRKPRSIDLRLKNRTWIGLGGYTMLSDGSVLMVHRTEKNQNGTPMLKNYVQNNGQLCNHCRTMDVICLVHPSSARCWQCSFDGKDCTMNVMANGRTEPEEFGSTSGCMAQTLTRVGEEEY</sequence>
<reference evidence="1 2" key="1">
    <citation type="submission" date="2018-06" db="EMBL/GenBank/DDBJ databases">
        <title>A transcriptomic atlas of mushroom development highlights an independent origin of complex multicellularity.</title>
        <authorList>
            <consortium name="DOE Joint Genome Institute"/>
            <person name="Krizsan K."/>
            <person name="Almasi E."/>
            <person name="Merenyi Z."/>
            <person name="Sahu N."/>
            <person name="Viragh M."/>
            <person name="Koszo T."/>
            <person name="Mondo S."/>
            <person name="Kiss B."/>
            <person name="Balint B."/>
            <person name="Kues U."/>
            <person name="Barry K."/>
            <person name="Hegedus J.C."/>
            <person name="Henrissat B."/>
            <person name="Johnson J."/>
            <person name="Lipzen A."/>
            <person name="Ohm R."/>
            <person name="Nagy I."/>
            <person name="Pangilinan J."/>
            <person name="Yan J."/>
            <person name="Xiong Y."/>
            <person name="Grigoriev I.V."/>
            <person name="Hibbett D.S."/>
            <person name="Nagy L.G."/>
        </authorList>
    </citation>
    <scope>NUCLEOTIDE SEQUENCE [LARGE SCALE GENOMIC DNA]</scope>
    <source>
        <strain evidence="1 2">SZMC22713</strain>
    </source>
</reference>
<dbReference type="VEuPathDB" id="FungiDB:BD410DRAFT_846922"/>
<proteinExistence type="predicted"/>
<dbReference type="EMBL" id="ML170603">
    <property type="protein sequence ID" value="TDL13466.1"/>
    <property type="molecule type" value="Genomic_DNA"/>
</dbReference>
<evidence type="ECO:0000313" key="2">
    <source>
        <dbReference type="Proteomes" id="UP000294933"/>
    </source>
</evidence>
<name>A0A4Y7PDZ6_9AGAM</name>
<organism evidence="1 2">
    <name type="scientific">Rickenella mellea</name>
    <dbReference type="NCBI Taxonomy" id="50990"/>
    <lineage>
        <taxon>Eukaryota</taxon>
        <taxon>Fungi</taxon>
        <taxon>Dikarya</taxon>
        <taxon>Basidiomycota</taxon>
        <taxon>Agaricomycotina</taxon>
        <taxon>Agaricomycetes</taxon>
        <taxon>Hymenochaetales</taxon>
        <taxon>Rickenellaceae</taxon>
        <taxon>Rickenella</taxon>
    </lineage>
</organism>
<dbReference type="Proteomes" id="UP000294933">
    <property type="component" value="Unassembled WGS sequence"/>
</dbReference>
<protein>
    <submittedName>
        <fullName evidence="1">Uncharacterized protein</fullName>
    </submittedName>
</protein>
<accession>A0A4Y7PDZ6</accession>